<feature type="region of interest" description="Disordered" evidence="1">
    <location>
        <begin position="1"/>
        <end position="103"/>
    </location>
</feature>
<keyword evidence="3" id="KW-1185">Reference proteome</keyword>
<evidence type="ECO:0000256" key="1">
    <source>
        <dbReference type="SAM" id="MobiDB-lite"/>
    </source>
</evidence>
<evidence type="ECO:0000313" key="2">
    <source>
        <dbReference type="EMBL" id="KAF6500911.1"/>
    </source>
</evidence>
<evidence type="ECO:0000313" key="3">
    <source>
        <dbReference type="Proteomes" id="UP000550707"/>
    </source>
</evidence>
<protein>
    <submittedName>
        <fullName evidence="2">Uncharacterized protein</fullName>
    </submittedName>
</protein>
<reference evidence="2 3" key="1">
    <citation type="journal article" date="2020" name="Nature">
        <title>Six reference-quality genomes reveal evolution of bat adaptations.</title>
        <authorList>
            <person name="Jebb D."/>
            <person name="Huang Z."/>
            <person name="Pippel M."/>
            <person name="Hughes G.M."/>
            <person name="Lavrichenko K."/>
            <person name="Devanna P."/>
            <person name="Winkler S."/>
            <person name="Jermiin L.S."/>
            <person name="Skirmuntt E.C."/>
            <person name="Katzourakis A."/>
            <person name="Burkitt-Gray L."/>
            <person name="Ray D.A."/>
            <person name="Sullivan K.A.M."/>
            <person name="Roscito J.G."/>
            <person name="Kirilenko B.M."/>
            <person name="Davalos L.M."/>
            <person name="Corthals A.P."/>
            <person name="Power M.L."/>
            <person name="Jones G."/>
            <person name="Ransome R.D."/>
            <person name="Dechmann D.K.N."/>
            <person name="Locatelli A.G."/>
            <person name="Puechmaille S.J."/>
            <person name="Fedrigo O."/>
            <person name="Jarvis E.D."/>
            <person name="Hiller M."/>
            <person name="Vernes S.C."/>
            <person name="Myers E.W."/>
            <person name="Teeling E.C."/>
        </authorList>
    </citation>
    <scope>NUCLEOTIDE SEQUENCE [LARGE SCALE GENOMIC DNA]</scope>
    <source>
        <strain evidence="2">MMolMol1</strain>
        <tissue evidence="2">Muscle</tissue>
    </source>
</reference>
<organism evidence="2 3">
    <name type="scientific">Molossus molossus</name>
    <name type="common">Pallas' mastiff bat</name>
    <name type="synonym">Vespertilio molossus</name>
    <dbReference type="NCBI Taxonomy" id="27622"/>
    <lineage>
        <taxon>Eukaryota</taxon>
        <taxon>Metazoa</taxon>
        <taxon>Chordata</taxon>
        <taxon>Craniata</taxon>
        <taxon>Vertebrata</taxon>
        <taxon>Euteleostomi</taxon>
        <taxon>Mammalia</taxon>
        <taxon>Eutheria</taxon>
        <taxon>Laurasiatheria</taxon>
        <taxon>Chiroptera</taxon>
        <taxon>Yangochiroptera</taxon>
        <taxon>Molossidae</taxon>
        <taxon>Molossus</taxon>
    </lineage>
</organism>
<dbReference type="InParanoid" id="A0A7J8JWM1"/>
<feature type="compositionally biased region" description="Basic residues" evidence="1">
    <location>
        <begin position="27"/>
        <end position="37"/>
    </location>
</feature>
<comment type="caution">
    <text evidence="2">The sequence shown here is derived from an EMBL/GenBank/DDBJ whole genome shotgun (WGS) entry which is preliminary data.</text>
</comment>
<accession>A0A7J8JWM1</accession>
<dbReference type="Proteomes" id="UP000550707">
    <property type="component" value="Unassembled WGS sequence"/>
</dbReference>
<dbReference type="AlphaFoldDB" id="A0A7J8JWM1"/>
<dbReference type="EMBL" id="JACASF010000001">
    <property type="protein sequence ID" value="KAF6500911.1"/>
    <property type="molecule type" value="Genomic_DNA"/>
</dbReference>
<feature type="compositionally biased region" description="Polar residues" evidence="1">
    <location>
        <begin position="48"/>
        <end position="86"/>
    </location>
</feature>
<gene>
    <name evidence="2" type="ORF">HJG59_007938</name>
</gene>
<name>A0A7J8JWM1_MOLMO</name>
<feature type="compositionally biased region" description="Basic and acidic residues" evidence="1">
    <location>
        <begin position="12"/>
        <end position="26"/>
    </location>
</feature>
<sequence length="133" mass="14515">MPSWGDCGTQARAEDSGSARLTEQKTSHVHKHSHTTHTSHVCPATDIHASQTHTPTKYQTQSTPHIHMQSKPTLRKQSVPSGSSVVQADPALPAPSGPRQVSRVPMLQRGHMSQENPQVPRLLLAQRCALEIP</sequence>
<proteinExistence type="predicted"/>